<reference evidence="1" key="1">
    <citation type="submission" date="2018-05" db="EMBL/GenBank/DDBJ databases">
        <title>Draft genome of Mucuna pruriens seed.</title>
        <authorList>
            <person name="Nnadi N.E."/>
            <person name="Vos R."/>
            <person name="Hasami M.H."/>
            <person name="Devisetty U.K."/>
            <person name="Aguiy J.C."/>
        </authorList>
    </citation>
    <scope>NUCLEOTIDE SEQUENCE [LARGE SCALE GENOMIC DNA]</scope>
    <source>
        <strain evidence="1">JCA_2017</strain>
    </source>
</reference>
<dbReference type="AlphaFoldDB" id="A0A371EE07"/>
<proteinExistence type="predicted"/>
<dbReference type="PANTHER" id="PTHR32108">
    <property type="entry name" value="DNA-DIRECTED RNA POLYMERASE SUBUNIT ALPHA"/>
    <property type="match status" value="1"/>
</dbReference>
<comment type="caution">
    <text evidence="1">The sequence shown here is derived from an EMBL/GenBank/DDBJ whole genome shotgun (WGS) entry which is preliminary data.</text>
</comment>
<evidence type="ECO:0000313" key="2">
    <source>
        <dbReference type="Proteomes" id="UP000257109"/>
    </source>
</evidence>
<organism evidence="1 2">
    <name type="scientific">Mucuna pruriens</name>
    <name type="common">Velvet bean</name>
    <name type="synonym">Dolichos pruriens</name>
    <dbReference type="NCBI Taxonomy" id="157652"/>
    <lineage>
        <taxon>Eukaryota</taxon>
        <taxon>Viridiplantae</taxon>
        <taxon>Streptophyta</taxon>
        <taxon>Embryophyta</taxon>
        <taxon>Tracheophyta</taxon>
        <taxon>Spermatophyta</taxon>
        <taxon>Magnoliopsida</taxon>
        <taxon>eudicotyledons</taxon>
        <taxon>Gunneridae</taxon>
        <taxon>Pentapetalae</taxon>
        <taxon>rosids</taxon>
        <taxon>fabids</taxon>
        <taxon>Fabales</taxon>
        <taxon>Fabaceae</taxon>
        <taxon>Papilionoideae</taxon>
        <taxon>50 kb inversion clade</taxon>
        <taxon>NPAAA clade</taxon>
        <taxon>indigoferoid/millettioid clade</taxon>
        <taxon>Phaseoleae</taxon>
        <taxon>Mucuna</taxon>
    </lineage>
</organism>
<dbReference type="PANTHER" id="PTHR32108:SF9">
    <property type="entry name" value="REVERSE TRANSCRIPTASE RNASE H-LIKE DOMAIN-CONTAINING PROTEIN"/>
    <property type="match status" value="1"/>
</dbReference>
<dbReference type="OrthoDB" id="1736143at2759"/>
<sequence>MKPMWKKNIYVDKLEGIVGHIMVNNHLTFSNEEIPMEGRGNKRALNIFVNSSLNVLPKATLERLPYGKARVRNSSIIVRAFDGSRRKVMGEIEILVQINPFEFQISFQTLDPFHWSSPILSQHQKLKFIVGDKLVIIFGEEDLVVTCPKPAGYIEAAKEDLTAFQSLKLPTPPLQGKAKREMS</sequence>
<feature type="non-terminal residue" evidence="1">
    <location>
        <position position="1"/>
    </location>
</feature>
<accession>A0A371EE07</accession>
<dbReference type="Proteomes" id="UP000257109">
    <property type="component" value="Unassembled WGS sequence"/>
</dbReference>
<dbReference type="EMBL" id="QJKJ01014461">
    <property type="protein sequence ID" value="RDX64273.1"/>
    <property type="molecule type" value="Genomic_DNA"/>
</dbReference>
<protein>
    <submittedName>
        <fullName evidence="1">Uncharacterized protein</fullName>
    </submittedName>
</protein>
<keyword evidence="2" id="KW-1185">Reference proteome</keyword>
<gene>
    <name evidence="1" type="ORF">CR513_57198</name>
</gene>
<evidence type="ECO:0000313" key="1">
    <source>
        <dbReference type="EMBL" id="RDX64273.1"/>
    </source>
</evidence>
<name>A0A371EE07_MUCPR</name>